<dbReference type="PANTHER" id="PTHR42734">
    <property type="entry name" value="METAL TRANSPORT SYSTEM ATP-BINDING PROTEIN TM_0124-RELATED"/>
    <property type="match status" value="1"/>
</dbReference>
<dbReference type="EMBL" id="JBCLPP010000010">
    <property type="protein sequence ID" value="MEY8244955.1"/>
    <property type="molecule type" value="Genomic_DNA"/>
</dbReference>
<evidence type="ECO:0000256" key="3">
    <source>
        <dbReference type="ARBA" id="ARBA00022741"/>
    </source>
</evidence>
<organism evidence="6 7">
    <name type="scientific">Heminiphilus faecis</name>
    <dbReference type="NCBI Taxonomy" id="2601703"/>
    <lineage>
        <taxon>Bacteria</taxon>
        <taxon>Pseudomonadati</taxon>
        <taxon>Bacteroidota</taxon>
        <taxon>Bacteroidia</taxon>
        <taxon>Bacteroidales</taxon>
        <taxon>Muribaculaceae</taxon>
        <taxon>Heminiphilus</taxon>
    </lineage>
</organism>
<comment type="similarity">
    <text evidence="1">Belongs to the ABC transporter superfamily.</text>
</comment>
<proteinExistence type="inferred from homology"/>
<keyword evidence="2" id="KW-0813">Transport</keyword>
<dbReference type="InterPro" id="IPR003439">
    <property type="entry name" value="ABC_transporter-like_ATP-bd"/>
</dbReference>
<dbReference type="PANTHER" id="PTHR42734:SF17">
    <property type="entry name" value="METAL TRANSPORT SYSTEM ATP-BINDING PROTEIN TM_0124-RELATED"/>
    <property type="match status" value="1"/>
</dbReference>
<evidence type="ECO:0000256" key="4">
    <source>
        <dbReference type="ARBA" id="ARBA00022840"/>
    </source>
</evidence>
<dbReference type="SMART" id="SM00382">
    <property type="entry name" value="AAA"/>
    <property type="match status" value="1"/>
</dbReference>
<gene>
    <name evidence="6" type="ORF">AAK873_04900</name>
</gene>
<reference evidence="6 7" key="1">
    <citation type="submission" date="2024-03" db="EMBL/GenBank/DDBJ databases">
        <title>Mouse gut bacterial collection (mGBC) of GemPharmatech.</title>
        <authorList>
            <person name="He Y."/>
            <person name="Dong L."/>
            <person name="Wu D."/>
            <person name="Gao X."/>
            <person name="Lin Z."/>
        </authorList>
    </citation>
    <scope>NUCLEOTIDE SEQUENCE [LARGE SCALE GENOMIC DNA]</scope>
    <source>
        <strain evidence="6 7">54-13</strain>
    </source>
</reference>
<dbReference type="SUPFAM" id="SSF52540">
    <property type="entry name" value="P-loop containing nucleoside triphosphate hydrolases"/>
    <property type="match status" value="1"/>
</dbReference>
<dbReference type="PROSITE" id="PS50893">
    <property type="entry name" value="ABC_TRANSPORTER_2"/>
    <property type="match status" value="1"/>
</dbReference>
<comment type="caution">
    <text evidence="6">The sequence shown here is derived from an EMBL/GenBank/DDBJ whole genome shotgun (WGS) entry which is preliminary data.</text>
</comment>
<dbReference type="Gene3D" id="3.40.50.300">
    <property type="entry name" value="P-loop containing nucleotide triphosphate hydrolases"/>
    <property type="match status" value="1"/>
</dbReference>
<dbReference type="InterPro" id="IPR050153">
    <property type="entry name" value="Metal_Ion_Import_ABC"/>
</dbReference>
<evidence type="ECO:0000256" key="1">
    <source>
        <dbReference type="ARBA" id="ARBA00005417"/>
    </source>
</evidence>
<keyword evidence="7" id="KW-1185">Reference proteome</keyword>
<dbReference type="InterPro" id="IPR003593">
    <property type="entry name" value="AAA+_ATPase"/>
</dbReference>
<evidence type="ECO:0000256" key="2">
    <source>
        <dbReference type="ARBA" id="ARBA00022448"/>
    </source>
</evidence>
<feature type="domain" description="ABC transporter" evidence="5">
    <location>
        <begin position="9"/>
        <end position="227"/>
    </location>
</feature>
<evidence type="ECO:0000313" key="6">
    <source>
        <dbReference type="EMBL" id="MEY8244955.1"/>
    </source>
</evidence>
<keyword evidence="4 6" id="KW-0067">ATP-binding</keyword>
<evidence type="ECO:0000259" key="5">
    <source>
        <dbReference type="PROSITE" id="PS50893"/>
    </source>
</evidence>
<sequence>MHSQNDILISLSDIYMQYDRKIILRDINIDIRRNDFLAITGPNGGGKTTLLRLILRLAHPTRGQVRYLNRGVPVKNLSIGYLPQKNLIDSRFPITVKEVIELGLLADKNINDAERRKRIFDTIELMGLQDHAGHAIGELSGGQLQRTLIGRALISHPDILVLDEPLSYLDKHYEHELYNIIAGLAADTTIILVSHEMSTIAGMANRHIIVDHELHECQATRHYAHASCDEE</sequence>
<dbReference type="Pfam" id="PF00005">
    <property type="entry name" value="ABC_tran"/>
    <property type="match status" value="1"/>
</dbReference>
<dbReference type="GO" id="GO:0005524">
    <property type="term" value="F:ATP binding"/>
    <property type="evidence" value="ECO:0007669"/>
    <property type="project" value="UniProtKB-KW"/>
</dbReference>
<dbReference type="Proteomes" id="UP001565200">
    <property type="component" value="Unassembled WGS sequence"/>
</dbReference>
<accession>A0ABV4CXK2</accession>
<keyword evidence="3" id="KW-0547">Nucleotide-binding</keyword>
<evidence type="ECO:0000313" key="7">
    <source>
        <dbReference type="Proteomes" id="UP001565200"/>
    </source>
</evidence>
<protein>
    <submittedName>
        <fullName evidence="6">ATP-binding cassette domain-containing protein</fullName>
    </submittedName>
</protein>
<name>A0ABV4CXK2_9BACT</name>
<dbReference type="RefSeq" id="WP_121699947.1">
    <property type="nucleotide sequence ID" value="NZ_JBCLPP010000010.1"/>
</dbReference>
<dbReference type="InterPro" id="IPR027417">
    <property type="entry name" value="P-loop_NTPase"/>
</dbReference>